<evidence type="ECO:0000259" key="4">
    <source>
        <dbReference type="PROSITE" id="PS51379"/>
    </source>
</evidence>
<dbReference type="Gene3D" id="1.10.1060.10">
    <property type="entry name" value="Alpha-helical ferredoxin"/>
    <property type="match status" value="1"/>
</dbReference>
<name>A0A921AVG5_9BACT</name>
<dbReference type="InterPro" id="IPR036188">
    <property type="entry name" value="FAD/NAD-bd_sf"/>
</dbReference>
<dbReference type="PRINTS" id="PR00419">
    <property type="entry name" value="ADXRDTASE"/>
</dbReference>
<dbReference type="Gene3D" id="3.30.70.20">
    <property type="match status" value="1"/>
</dbReference>
<dbReference type="Proteomes" id="UP000698963">
    <property type="component" value="Unassembled WGS sequence"/>
</dbReference>
<keyword evidence="3" id="KW-0411">Iron-sulfur</keyword>
<dbReference type="PANTHER" id="PTHR42783:SF3">
    <property type="entry name" value="GLUTAMATE SYNTHASE [NADPH] SMALL CHAIN-RELATED"/>
    <property type="match status" value="1"/>
</dbReference>
<dbReference type="InterPro" id="IPR017900">
    <property type="entry name" value="4Fe4S_Fe_S_CS"/>
</dbReference>
<dbReference type="SUPFAM" id="SSF54862">
    <property type="entry name" value="4Fe-4S ferredoxins"/>
    <property type="match status" value="1"/>
</dbReference>
<protein>
    <submittedName>
        <fullName evidence="5">FAD-dependent oxidoreductase</fullName>
    </submittedName>
</protein>
<dbReference type="PROSITE" id="PS00198">
    <property type="entry name" value="4FE4S_FER_1"/>
    <property type="match status" value="2"/>
</dbReference>
<dbReference type="PROSITE" id="PS51379">
    <property type="entry name" value="4FE4S_FER_2"/>
    <property type="match status" value="2"/>
</dbReference>
<comment type="caution">
    <text evidence="5">The sequence shown here is derived from an EMBL/GenBank/DDBJ whole genome shotgun (WGS) entry which is preliminary data.</text>
</comment>
<dbReference type="InterPro" id="IPR009051">
    <property type="entry name" value="Helical_ferredxn"/>
</dbReference>
<dbReference type="GO" id="GO:0016491">
    <property type="term" value="F:oxidoreductase activity"/>
    <property type="evidence" value="ECO:0007669"/>
    <property type="project" value="InterPro"/>
</dbReference>
<reference evidence="5" key="1">
    <citation type="journal article" date="2021" name="PeerJ">
        <title>Extensive microbial diversity within the chicken gut microbiome revealed by metagenomics and culture.</title>
        <authorList>
            <person name="Gilroy R."/>
            <person name="Ravi A."/>
            <person name="Getino M."/>
            <person name="Pursley I."/>
            <person name="Horton D.L."/>
            <person name="Alikhan N.F."/>
            <person name="Baker D."/>
            <person name="Gharbi K."/>
            <person name="Hall N."/>
            <person name="Watson M."/>
            <person name="Adriaenssens E.M."/>
            <person name="Foster-Nyarko E."/>
            <person name="Jarju S."/>
            <person name="Secka A."/>
            <person name="Antonio M."/>
            <person name="Oren A."/>
            <person name="Chaudhuri R.R."/>
            <person name="La Ragione R."/>
            <person name="Hildebrand F."/>
            <person name="Pallen M.J."/>
        </authorList>
    </citation>
    <scope>NUCLEOTIDE SEQUENCE</scope>
    <source>
        <strain evidence="5">ChiGjej2B2-19336</strain>
    </source>
</reference>
<dbReference type="AlphaFoldDB" id="A0A921AVG5"/>
<keyword evidence="1" id="KW-0479">Metal-binding</keyword>
<dbReference type="SUPFAM" id="SSF51971">
    <property type="entry name" value="Nucleotide-binding domain"/>
    <property type="match status" value="1"/>
</dbReference>
<dbReference type="InterPro" id="IPR023753">
    <property type="entry name" value="FAD/NAD-binding_dom"/>
</dbReference>
<dbReference type="SUPFAM" id="SSF46548">
    <property type="entry name" value="alpha-helical ferredoxin"/>
    <property type="match status" value="2"/>
</dbReference>
<dbReference type="RefSeq" id="WP_304121482.1">
    <property type="nucleotide sequence ID" value="NZ_DYZA01000080.1"/>
</dbReference>
<evidence type="ECO:0000313" key="5">
    <source>
        <dbReference type="EMBL" id="HJD96878.1"/>
    </source>
</evidence>
<dbReference type="GO" id="GO:0046872">
    <property type="term" value="F:metal ion binding"/>
    <property type="evidence" value="ECO:0007669"/>
    <property type="project" value="UniProtKB-KW"/>
</dbReference>
<evidence type="ECO:0000256" key="3">
    <source>
        <dbReference type="ARBA" id="ARBA00023014"/>
    </source>
</evidence>
<evidence type="ECO:0000256" key="1">
    <source>
        <dbReference type="ARBA" id="ARBA00022723"/>
    </source>
</evidence>
<keyword evidence="2" id="KW-0408">Iron</keyword>
<gene>
    <name evidence="5" type="ORF">K8W16_04445</name>
</gene>
<proteinExistence type="predicted"/>
<dbReference type="GO" id="GO:0051536">
    <property type="term" value="F:iron-sulfur cluster binding"/>
    <property type="evidence" value="ECO:0007669"/>
    <property type="project" value="UniProtKB-KW"/>
</dbReference>
<dbReference type="Pfam" id="PF14691">
    <property type="entry name" value="Fer4_20"/>
    <property type="match status" value="1"/>
</dbReference>
<dbReference type="Pfam" id="PF07992">
    <property type="entry name" value="Pyr_redox_2"/>
    <property type="match status" value="1"/>
</dbReference>
<organism evidence="5 6">
    <name type="scientific">Mailhella massiliensis</name>
    <dbReference type="NCBI Taxonomy" id="1903261"/>
    <lineage>
        <taxon>Bacteria</taxon>
        <taxon>Pseudomonadati</taxon>
        <taxon>Thermodesulfobacteriota</taxon>
        <taxon>Desulfovibrionia</taxon>
        <taxon>Desulfovibrionales</taxon>
        <taxon>Desulfovibrionaceae</taxon>
        <taxon>Mailhella</taxon>
    </lineage>
</organism>
<dbReference type="PANTHER" id="PTHR42783">
    <property type="entry name" value="GLUTAMATE SYNTHASE [NADPH] SMALL CHAIN"/>
    <property type="match status" value="1"/>
</dbReference>
<dbReference type="EMBL" id="DYZA01000080">
    <property type="protein sequence ID" value="HJD96878.1"/>
    <property type="molecule type" value="Genomic_DNA"/>
</dbReference>
<sequence length="542" mass="57171">MIRSLDQEKCIGCGTCMKSCPLDVFRVYGSPAVASPCSAACPIHNNIRDYHAALQLGSIREAVELSWKSNPLAAVTGRVCPHFCEGECSRRAVDSAVNIGGIERFLGDKALESPATPATAKHVAPVAVVGSGPAGLTCAAQLAEEGFKVTVFEAQAEPGGMLRYGIPEYRLPAVVLSRLIARLQSIGVSFRCGQKLGVQFSLEDLYAQGFKAVFLGIGAGLARRVPTEGAEGANVMYGLNFLRDVRTRTIRSVSGRAVVVGGGDVAMDVAQSLARLGAESVTVVSLEAEGELPAFAHNIEDARNLGVRFMPSSSIFKVLRDGDTITGVDMERCVSVFDSEGRFAPVFDRNETRHMEADMIVFAIGQACDLSGMPEEILTGKGMAADAVTGQTALPWVFAAGDAVTGPSSVASAIGGAKRAAKGMLTYLRGGDLHLLTAWDMPVAPALEAPEKHKLISREEGSARPVATVDGHFAELYGGLRHEQVLGESLRCLTCGSKAAIAHPDDCMTCFGCETGCPSGAIYVDPIKEEWPKALAPLPKAD</sequence>
<feature type="domain" description="4Fe-4S ferredoxin-type" evidence="4">
    <location>
        <begin position="1"/>
        <end position="30"/>
    </location>
</feature>
<evidence type="ECO:0000256" key="2">
    <source>
        <dbReference type="ARBA" id="ARBA00023004"/>
    </source>
</evidence>
<dbReference type="InterPro" id="IPR028261">
    <property type="entry name" value="DPD_II"/>
</dbReference>
<reference evidence="5" key="2">
    <citation type="submission" date="2021-09" db="EMBL/GenBank/DDBJ databases">
        <authorList>
            <person name="Gilroy R."/>
        </authorList>
    </citation>
    <scope>NUCLEOTIDE SEQUENCE</scope>
    <source>
        <strain evidence="5">ChiGjej2B2-19336</strain>
    </source>
</reference>
<dbReference type="Pfam" id="PF00037">
    <property type="entry name" value="Fer4"/>
    <property type="match status" value="1"/>
</dbReference>
<evidence type="ECO:0000313" key="6">
    <source>
        <dbReference type="Proteomes" id="UP000698963"/>
    </source>
</evidence>
<feature type="domain" description="4Fe-4S ferredoxin-type" evidence="4">
    <location>
        <begin position="498"/>
        <end position="527"/>
    </location>
</feature>
<accession>A0A921AVG5</accession>
<dbReference type="Gene3D" id="3.50.50.60">
    <property type="entry name" value="FAD/NAD(P)-binding domain"/>
    <property type="match status" value="2"/>
</dbReference>
<dbReference type="InterPro" id="IPR017896">
    <property type="entry name" value="4Fe4S_Fe-S-bd"/>
</dbReference>